<dbReference type="EMBL" id="JAACXV010000208">
    <property type="protein sequence ID" value="KAF7281961.1"/>
    <property type="molecule type" value="Genomic_DNA"/>
</dbReference>
<keyword evidence="2" id="KW-1185">Reference proteome</keyword>
<reference evidence="1" key="1">
    <citation type="submission" date="2020-08" db="EMBL/GenBank/DDBJ databases">
        <title>Genome sequencing and assembly of the red palm weevil Rhynchophorus ferrugineus.</title>
        <authorList>
            <person name="Dias G.B."/>
            <person name="Bergman C.M."/>
            <person name="Manee M."/>
        </authorList>
    </citation>
    <scope>NUCLEOTIDE SEQUENCE</scope>
    <source>
        <strain evidence="1">AA-2017</strain>
        <tissue evidence="1">Whole larva</tissue>
    </source>
</reference>
<name>A0A834IM15_RHYFE</name>
<accession>A0A834IM15</accession>
<comment type="caution">
    <text evidence="1">The sequence shown here is derived from an EMBL/GenBank/DDBJ whole genome shotgun (WGS) entry which is preliminary data.</text>
</comment>
<dbReference type="AlphaFoldDB" id="A0A834IM15"/>
<gene>
    <name evidence="1" type="ORF">GWI33_003827</name>
</gene>
<evidence type="ECO:0000313" key="1">
    <source>
        <dbReference type="EMBL" id="KAF7281961.1"/>
    </source>
</evidence>
<dbReference type="Proteomes" id="UP000625711">
    <property type="component" value="Unassembled WGS sequence"/>
</dbReference>
<protein>
    <submittedName>
        <fullName evidence="1">Uncharacterized protein</fullName>
    </submittedName>
</protein>
<organism evidence="1 2">
    <name type="scientific">Rhynchophorus ferrugineus</name>
    <name type="common">Red palm weevil</name>
    <name type="synonym">Curculio ferrugineus</name>
    <dbReference type="NCBI Taxonomy" id="354439"/>
    <lineage>
        <taxon>Eukaryota</taxon>
        <taxon>Metazoa</taxon>
        <taxon>Ecdysozoa</taxon>
        <taxon>Arthropoda</taxon>
        <taxon>Hexapoda</taxon>
        <taxon>Insecta</taxon>
        <taxon>Pterygota</taxon>
        <taxon>Neoptera</taxon>
        <taxon>Endopterygota</taxon>
        <taxon>Coleoptera</taxon>
        <taxon>Polyphaga</taxon>
        <taxon>Cucujiformia</taxon>
        <taxon>Curculionidae</taxon>
        <taxon>Dryophthorinae</taxon>
        <taxon>Rhynchophorus</taxon>
    </lineage>
</organism>
<sequence length="119" mass="13481">MGKTVYPTNHKPFCIATPDREIVRWKKTKKKCQPPPLPYNFSAQDSVPDQFAYSCEISFAGPVSVSIFPLTVGRCWSFLREFTRSYRNFCELFAGPGGSYSIFSASEFCGDFNSGNFFE</sequence>
<proteinExistence type="predicted"/>
<evidence type="ECO:0000313" key="2">
    <source>
        <dbReference type="Proteomes" id="UP000625711"/>
    </source>
</evidence>